<comment type="caution">
    <text evidence="1">The sequence shown here is derived from an EMBL/GenBank/DDBJ whole genome shotgun (WGS) entry which is preliminary data.</text>
</comment>
<accession>A0A9N7Z7B4</accession>
<dbReference type="Proteomes" id="UP001153269">
    <property type="component" value="Unassembled WGS sequence"/>
</dbReference>
<name>A0A9N7Z7B4_PLEPL</name>
<reference evidence="1" key="1">
    <citation type="submission" date="2020-03" db="EMBL/GenBank/DDBJ databases">
        <authorList>
            <person name="Weist P."/>
        </authorList>
    </citation>
    <scope>NUCLEOTIDE SEQUENCE</scope>
</reference>
<evidence type="ECO:0000313" key="2">
    <source>
        <dbReference type="Proteomes" id="UP001153269"/>
    </source>
</evidence>
<evidence type="ECO:0000313" key="1">
    <source>
        <dbReference type="EMBL" id="CAB1458113.1"/>
    </source>
</evidence>
<dbReference type="EMBL" id="CADEAL010004372">
    <property type="protein sequence ID" value="CAB1458113.1"/>
    <property type="molecule type" value="Genomic_DNA"/>
</dbReference>
<keyword evidence="2" id="KW-1185">Reference proteome</keyword>
<proteinExistence type="predicted"/>
<gene>
    <name evidence="1" type="ORF">PLEPLA_LOCUS45942</name>
</gene>
<organism evidence="1 2">
    <name type="scientific">Pleuronectes platessa</name>
    <name type="common">European plaice</name>
    <dbReference type="NCBI Taxonomy" id="8262"/>
    <lineage>
        <taxon>Eukaryota</taxon>
        <taxon>Metazoa</taxon>
        <taxon>Chordata</taxon>
        <taxon>Craniata</taxon>
        <taxon>Vertebrata</taxon>
        <taxon>Euteleostomi</taxon>
        <taxon>Actinopterygii</taxon>
        <taxon>Neopterygii</taxon>
        <taxon>Teleostei</taxon>
        <taxon>Neoteleostei</taxon>
        <taxon>Acanthomorphata</taxon>
        <taxon>Carangaria</taxon>
        <taxon>Pleuronectiformes</taxon>
        <taxon>Pleuronectoidei</taxon>
        <taxon>Pleuronectidae</taxon>
        <taxon>Pleuronectes</taxon>
    </lineage>
</organism>
<dbReference type="AlphaFoldDB" id="A0A9N7Z7B4"/>
<protein>
    <submittedName>
        <fullName evidence="1">Uncharacterized protein</fullName>
    </submittedName>
</protein>
<sequence length="133" mass="14740">MLAVFTVNKSGSVKQCLISSDCGEPIFLAPDKQSDRDIFDSGRDEQQIVCIISCFPREFTLGVTPDSLSSPPPPLRDQPAGHLTVMNVGSLQKLWFQLGSSVMRKWMDWAQTISDKSIHHVPSQEHSVLSPTQ</sequence>